<gene>
    <name evidence="4" type="ORF">C1SCF055_LOCUS35935</name>
</gene>
<dbReference type="PROSITE" id="PS50878">
    <property type="entry name" value="RT_POL"/>
    <property type="match status" value="1"/>
</dbReference>
<feature type="region of interest" description="Disordered" evidence="1">
    <location>
        <begin position="3251"/>
        <end position="3271"/>
    </location>
</feature>
<feature type="region of interest" description="Disordered" evidence="1">
    <location>
        <begin position="2437"/>
        <end position="2457"/>
    </location>
</feature>
<dbReference type="Pfam" id="PF00078">
    <property type="entry name" value="RVT_1"/>
    <property type="match status" value="1"/>
</dbReference>
<evidence type="ECO:0000259" key="3">
    <source>
        <dbReference type="PROSITE" id="PS50879"/>
    </source>
</evidence>
<feature type="compositionally biased region" description="Basic and acidic residues" evidence="1">
    <location>
        <begin position="339"/>
        <end position="372"/>
    </location>
</feature>
<dbReference type="InterPro" id="IPR002110">
    <property type="entry name" value="Ankyrin_rpt"/>
</dbReference>
<dbReference type="SUPFAM" id="SSF56219">
    <property type="entry name" value="DNase I-like"/>
    <property type="match status" value="1"/>
</dbReference>
<dbReference type="Gene3D" id="3.30.420.10">
    <property type="entry name" value="Ribonuclease H-like superfamily/Ribonuclease H"/>
    <property type="match status" value="1"/>
</dbReference>
<feature type="region of interest" description="Disordered" evidence="1">
    <location>
        <begin position="272"/>
        <end position="396"/>
    </location>
</feature>
<dbReference type="InterPro" id="IPR000477">
    <property type="entry name" value="RT_dom"/>
</dbReference>
<name>A0A9P1GHI1_9DINO</name>
<dbReference type="PANTHER" id="PTHR19446">
    <property type="entry name" value="REVERSE TRANSCRIPTASES"/>
    <property type="match status" value="1"/>
</dbReference>
<dbReference type="EMBL" id="CAMXCT020004890">
    <property type="protein sequence ID" value="CAL1164067.1"/>
    <property type="molecule type" value="Genomic_DNA"/>
</dbReference>
<evidence type="ECO:0000313" key="4">
    <source>
        <dbReference type="EMBL" id="CAI4010692.1"/>
    </source>
</evidence>
<dbReference type="InterPro" id="IPR012337">
    <property type="entry name" value="RNaseH-like_sf"/>
</dbReference>
<dbReference type="Pfam" id="PF00075">
    <property type="entry name" value="RNase_H"/>
    <property type="match status" value="1"/>
</dbReference>
<dbReference type="InterPro" id="IPR036691">
    <property type="entry name" value="Endo/exonu/phosph_ase_sf"/>
</dbReference>
<dbReference type="Proteomes" id="UP001152797">
    <property type="component" value="Unassembled WGS sequence"/>
</dbReference>
<dbReference type="InterPro" id="IPR036397">
    <property type="entry name" value="RNaseH_sf"/>
</dbReference>
<dbReference type="EMBL" id="CAMXCT030004890">
    <property type="protein sequence ID" value="CAL4798004.1"/>
    <property type="molecule type" value="Genomic_DNA"/>
</dbReference>
<dbReference type="InterPro" id="IPR036770">
    <property type="entry name" value="Ankyrin_rpt-contain_sf"/>
</dbReference>
<dbReference type="EMBL" id="CAMXCT010004890">
    <property type="protein sequence ID" value="CAI4010692.1"/>
    <property type="molecule type" value="Genomic_DNA"/>
</dbReference>
<dbReference type="Gene3D" id="1.25.40.20">
    <property type="entry name" value="Ankyrin repeat-containing domain"/>
    <property type="match status" value="1"/>
</dbReference>
<reference evidence="5" key="2">
    <citation type="submission" date="2024-04" db="EMBL/GenBank/DDBJ databases">
        <authorList>
            <person name="Chen Y."/>
            <person name="Shah S."/>
            <person name="Dougan E. K."/>
            <person name="Thang M."/>
            <person name="Chan C."/>
        </authorList>
    </citation>
    <scope>NUCLEOTIDE SEQUENCE [LARGE SCALE GENOMIC DNA]</scope>
</reference>
<dbReference type="GO" id="GO:0004523">
    <property type="term" value="F:RNA-DNA hybrid ribonuclease activity"/>
    <property type="evidence" value="ECO:0007669"/>
    <property type="project" value="InterPro"/>
</dbReference>
<reference evidence="4" key="1">
    <citation type="submission" date="2022-10" db="EMBL/GenBank/DDBJ databases">
        <authorList>
            <person name="Chen Y."/>
            <person name="Dougan E. K."/>
            <person name="Chan C."/>
            <person name="Rhodes N."/>
            <person name="Thang M."/>
        </authorList>
    </citation>
    <scope>NUCLEOTIDE SEQUENCE</scope>
</reference>
<feature type="domain" description="RNase H type-1" evidence="3">
    <location>
        <begin position="4149"/>
        <end position="4311"/>
    </location>
</feature>
<proteinExistence type="predicted"/>
<dbReference type="SUPFAM" id="SSF48403">
    <property type="entry name" value="Ankyrin repeat"/>
    <property type="match status" value="1"/>
</dbReference>
<accession>A0A9P1GHI1</accession>
<evidence type="ECO:0000313" key="5">
    <source>
        <dbReference type="EMBL" id="CAL1164067.1"/>
    </source>
</evidence>
<sequence length="4550" mass="507851">MAGEAGDIPNCMLAGSPSDEETPFGQSRNSPAYHWQSIGWGSGIILLRQAEVTGIVRTPVAGGVGSNANILIGTLVFVVLEKIRFDAKGKAEVLAKAPDVRFQSIDAKLSNALRKVIDNAGDKSMQVKYEMSMKNQLYGRSGDFIKGRELFAMILISFKSPDHTEVLYNAHHLYLFNYYGDDQLEAFYNKWLDIVYNMKHDDLPSANSLRDTLFRKIEHSKLMSFDINRYRTYDEGHPEKTYESLIGMIKGYIARGKQERLLKDRERAVKLSLSSNKTTPALEDADKPAAPVKTKKENEAAASSTGDPPKRPKAKAKSDIFDKDKDPEEMTLQELIDAQPDHWKKGKAGAEKKKLEKKEADDKAKRLVEEKKKKATKKEKKDSKKDKDEPKSKDDEGRGAYFIVVDTRNLEVDQSYRVCLDIDGIAGEEFQPGDAGYVVVKPDTTAPLVFGNGSFNASAINGSEAWCGRDIPYGADGAPDLCVIVWSSVWQMPSPKGKISDQNACRKFTEQLVSAGATELGTKCSIARKPSCMRDELKAWPKRPIRVWWMAKINLAGHELGDCAVRALVEAWVRHGAAMGKLNDDQKGDCRDLQRLDLRAGLRGNEAAWSSWARRLDRLAAEIWSSRLRPLKPLRVGQVGGTIGVSLSACSAVAAASLQRFLRLPERYFKVSKTKHTVEKPLGQSRARRLLMLENAAALGDRSWLELLVEAGVDLDARNLFGQTALFIASWFGHAAVVRQLLGLGASRGVDAAGTSCVEVAVQEGHQEVLKLLGVQGQQPLPRESHVVEGAEALLLPVNSWLFPASFSERFLLSLDALAEKLPVPEMEIGRRAAERLFFCRNDVRRALMELLEKHFPGEVWVSPWLRFLRYRNPGMPLAPHVDYQWLPGYISAEFPGYSPPGRVTSHSLLLYLTDCHAGGETQLLESQGTSARVVASVSSRRGRVLLFPHDVLHEGTALERLPKVMLRADVSLPSQGIKMRTIELYKNRLSDVSAQVLWRLPFGGASTLTSGFSCQPFSQLGDCKSKGDDRSNCLTKTLRRHRSWWVLSSPEVGPVHLHDWVQLSCVNMVQHVIPEIRPWHVDDEMKLALDLTELQAFGVNDDLHARYLLNAKSKAPCALHAWGSQTRACPCGCRKSGFSAARLETKGLHGCLVRSAPLPDGTMIIRHLHPNEAMALNTFDPVIDFGTDVRLTLSAVGQLACPIQALWVLAAVGERIDTLLHVPTFAPESQIQAYRSWLLMRCRQVWTVETDPIQDSKLLAMMGFWDAFKELSLAELVFPIRWDGLIEGPVSIASILDHLIRVQAAKMPPVIEPSAILDEEEIPVFDAPCVVDDPSTASCMCADSCTVLFEGPSEFPLRFLPKCGSTLEQFLFAHAQLVGSFEVDEVLLNGRVIPLSHVLEVGQLIIVKLRQTPNVATDSIEVSPTAPWTQPVEDPIQPVTPPRKVSVFDVGACQVPTEALPDDQTWLDATPLQGLSGSQFLKLSLPSIQNTQQLWSLRHQYLRSQDRLAILNQQDQFWADDEIRFHLHALVQLNRETQIKNGQVPQEVCVLDPLIISAWIQGKGFDCSLWARDHPEILRQGIPIATVALIDHHWVPMFMTPLHGVLHVHTWDGMKASHEGLEELVQHLAVSLGFTNAMVRREHRLFFTSDLCGTLAIAFLRYAMLGSQLPSDCTEATVIHARLKEMYFSEVQRCQIARRPWVWGAGDPASSSSAAQSVNSDLQLAINITRDQRIDLINAKGLAMADDEIRFHVMQLVSHQPGSNLPVPDQHFIAMEPLIFNCWDSIGQVIASQWCTRNPQIRSKEQNVVTAVALENHWMPIWMVPSGNTLQVHTFHAEVDIGQIETVCQFIATKLGFEHFALHSVPSGLPEHSMCGAHAMAFIAHIIMQMPLPESVSELRTVHTNMRASFVAHLYQLEYTPKPVIWGNGTPWESGPLPRLPDDDDEESELRRIRAQRIQMIASHSYAMGDDEIDFHISHLIDCHQHGPRQVGPNRHFVTIPPRILADWMTGQCDDFLDWKRETWTNATPDTQLVIVLLLQQHWVPVWIVQADHAVHCHTFADFAVDDGEAERVLRALALELGYADLVIHRVPHGLEVSRLCGTMAISFFAHIMLRTRLPDDVHQLRSRCWDMKTLFAEAIQRGGATLPSLWGWGRSGECGLLPLMPVDGPFVAIMTESFQPCCLPNIHVLDELCRFAPDEAGSSFTGMSHQEMQFYLSKLNDFAPTKVRFQVVIGPKDLACLIDTCPRGGFVLGIAYLHGGHWSPVIVVPKVEVCMILAEHDHIADALQKCGLQAKLHHLPRIDEFCGAGAFRTLAGVLRLPITLWTDQDMHSMLRQWFVSRGQPAFDDLPLQWGFGPHGQLMKNLVSELLKHGIPDSVEEDRATAAIKTLGSEQLIAALAHRNPWKQLKMLGNNSKFQWVMPSELSQAVEANKGKVVGGKAKGKGSKSAPKPTELDPSKLQVLEGIFHSQGTNLVQLSMQQIGPVSSGFILMSHHDAEPYLRSGTTVSREPLALLVLHKPGVDVQTSLPHTPLTIPCRCTLNNEPILVDAVLVQVGSGLVEKTNGTALVSVDTPDVVTIKIMVYKDELKIDWADFTAAPIRCLVSLLPKLKRCFVDDCKCQAWHNTEQLPLRDPILDVWRRQFLRQGFKPCPSAHAEFFSVCVRVPACLLDAMLAASGTSGAYCEPRTADGKDILPDYTVVWSTKHSVQELQHIMQTNPAVHGLARLGDRKGLRVHTSQAKAIHKLVRPESVFLPNGPKINFLVGPFPYGADRQAVGKILHKAGWECRPLQPSVPCPGRGSMWLVQAIEDPEQTIISTTSGEIVVTRQKQDAVSPTQQPTTVGSAATLALCGASQGAAGPDPDPWAVHDPWRKYQPAQGIAPATGPTEGMIQIEERIQTAVLAKMQPPMEHDLPDRVHALEDQVHQLLSKQHGLENQFQEFGGHHSQQINALQGQVTAQAQQLHGHLENQNQTMQSLFEQQMQQIRGLLAKRPREEGYFVGGHPVPAQNNRVFHAAWRGVGVLSKFPTREVPTQIPAELCASSRLLITTTLVHDCWVTGGTVYGEPESSSYPQAKQNNESLLHHVAGHVCHLSKGPRYVAGDWNILQNSTPAFDILENAGFRDLQDLACDLWGQPIINTCKNATRKDFCYVSRELQFLLHKVVIQQDVFPDHAVIWGEFRPLSQVLPRQVWISPSAFPWPKHWEVDHQFWNNKTIDCDERYRLLWQHIEQQACSALPFPVAKNATGRAATTEVRRVTDGKISPPKKGRTNDVKPHYVCATFRHAQWLRQLRRLQAYVRHVSAQDPHTPHAKQVWGAILRATGFLPSFQVWWDQCPFRMHGAPEILPVVPPEAGLALLVFESFALAFRSFEQELQSASRQYARQSREQNPNAIFRDLRAAHAKGVEALVKPVTAKVIELRPEECMLVLDKPVSFGAHLPVNIDGVSTDLIHAEADAIWVEPPEPVCVGSNVSQIQCRGTDDELFTLFIDAWRQMWGRHQQVPPSRWDTILQFARAHLQFQPLAWPAIDVHALQGCIAQKHNATTAGLDGVTLADLRALPRNALSNFVDLFLFAERTGCWPQQMLAGRVTCIPKKESPEGALDFRPITVIGLLYRRWSTFQARHAIRAIESVLPVGLFGSRPNCYAGQVWSQLLFAIELAYEQGTPLCGVIADIQKAFNFLPRAVVMESCALLGIPFDVLRGWSGALAAMPRRFQINGSLSAPAYSTCGLPEGCALSCLGMMVIDILFHKWMTHFFPMCQPVSYVDDWQVLVTDPQRLQPVFNCLEEFTRALDLLVKKTHTWSISAEGRKCLRAQGLVLVSFDRNLGAHVQFSRQHTNRHLLDRVTAAGPLWQKLRLSTCAYTQKIRALKTAAWPRCLHAVAATTVSNATFTSLRANAMKGLRADSAGANSMVHLGLIEAPTVDPQVWALTQTFRLVRDCGTQARVQQVLAELVADQIELPSNSITNTLLKRIQTLGWNIDCEGRLVDMLGPFSLFQVSSAELQYRVGMQWLCVVQDATVHRSCFQGLGMTDPEDTRHWLQQLSVADRALFRKLLNGTHITQDGKHYCQEVDTDVCPFCLCSDSRFHRFWQCERFSHLRNKLPPAVLDAALELPNALICSGWSMAPTTLHDWNQYFAQLPDIPVSQCHFTGVVHLFTDGSCHGQHNAKLRFAGWAVVFASAHSVHDCAHSHIAAAGVLPGLLQSAIRAEIYAVLKAIQIAQDHPGLVMLWSDCDAVVRRVRRMLQGNRVKPNSSHSDLWQEVQNSLLARRGDTQITRVAAHQSEHQGSSVFDEWCFRHNALADRQAVQANLTRPPQFWQLYHRHALAVDTVAWYNREVQNFLLAVSKEVVRNDEPAFIEVAADPLELAPPSSPWRPLPALHIPSGAVRWYGDSLVRLLLSWFWQVVDGSSVPLCWVSHFQLYIDFMCSTGHPGPFHLQKWCDGSELPFVQLRGFAFRQRSRWFAKVLKQSLKHAGVTLEATYGRPCSHIIQMFTGCLGLPWPRDRLEQVDHWMLAHCGSTLKRQTKVIDSLPFAARSSMFPPTYVTTIGP</sequence>
<dbReference type="OrthoDB" id="20872at2759"/>
<dbReference type="Gene3D" id="3.60.10.10">
    <property type="entry name" value="Endonuclease/exonuclease/phosphatase"/>
    <property type="match status" value="1"/>
</dbReference>
<evidence type="ECO:0000313" key="7">
    <source>
        <dbReference type="Proteomes" id="UP001152797"/>
    </source>
</evidence>
<comment type="caution">
    <text evidence="4">The sequence shown here is derived from an EMBL/GenBank/DDBJ whole genome shotgun (WGS) entry which is preliminary data.</text>
</comment>
<keyword evidence="7" id="KW-1185">Reference proteome</keyword>
<dbReference type="SUPFAM" id="SSF53098">
    <property type="entry name" value="Ribonuclease H-like"/>
    <property type="match status" value="1"/>
</dbReference>
<organism evidence="4">
    <name type="scientific">Cladocopium goreaui</name>
    <dbReference type="NCBI Taxonomy" id="2562237"/>
    <lineage>
        <taxon>Eukaryota</taxon>
        <taxon>Sar</taxon>
        <taxon>Alveolata</taxon>
        <taxon>Dinophyceae</taxon>
        <taxon>Suessiales</taxon>
        <taxon>Symbiodiniaceae</taxon>
        <taxon>Cladocopium</taxon>
    </lineage>
</organism>
<feature type="compositionally biased region" description="Basic and acidic residues" evidence="1">
    <location>
        <begin position="316"/>
        <end position="328"/>
    </location>
</feature>
<dbReference type="PROSITE" id="PS50879">
    <property type="entry name" value="RNASE_H_1"/>
    <property type="match status" value="1"/>
</dbReference>
<protein>
    <submittedName>
        <fullName evidence="6">Ankyrin homolog</fullName>
    </submittedName>
</protein>
<evidence type="ECO:0000313" key="6">
    <source>
        <dbReference type="EMBL" id="CAL4798004.1"/>
    </source>
</evidence>
<dbReference type="GO" id="GO:0003676">
    <property type="term" value="F:nucleic acid binding"/>
    <property type="evidence" value="ECO:0007669"/>
    <property type="project" value="InterPro"/>
</dbReference>
<feature type="region of interest" description="Disordered" evidence="1">
    <location>
        <begin position="1"/>
        <end position="28"/>
    </location>
</feature>
<evidence type="ECO:0000256" key="1">
    <source>
        <dbReference type="SAM" id="MobiDB-lite"/>
    </source>
</evidence>
<dbReference type="InterPro" id="IPR002156">
    <property type="entry name" value="RNaseH_domain"/>
</dbReference>
<feature type="domain" description="Reverse transcriptase" evidence="2">
    <location>
        <begin position="3573"/>
        <end position="3830"/>
    </location>
</feature>
<feature type="compositionally biased region" description="Basic and acidic residues" evidence="1">
    <location>
        <begin position="379"/>
        <end position="396"/>
    </location>
</feature>
<dbReference type="Gene3D" id="2.60.120.620">
    <property type="entry name" value="q2cbj1_9rhob like domain"/>
    <property type="match status" value="1"/>
</dbReference>
<evidence type="ECO:0000259" key="2">
    <source>
        <dbReference type="PROSITE" id="PS50878"/>
    </source>
</evidence>
<dbReference type="Pfam" id="PF12796">
    <property type="entry name" value="Ank_2"/>
    <property type="match status" value="1"/>
</dbReference>